<reference evidence="1 2" key="1">
    <citation type="submission" date="2019-01" db="EMBL/GenBank/DDBJ databases">
        <title>Draft genome sequence of Dictyobacter sp. Uno17.</title>
        <authorList>
            <person name="Wang C.M."/>
            <person name="Zheng Y."/>
            <person name="Sakai Y."/>
            <person name="Abe K."/>
            <person name="Yokota A."/>
            <person name="Yabe S."/>
        </authorList>
    </citation>
    <scope>NUCLEOTIDE SEQUENCE [LARGE SCALE GENOMIC DNA]</scope>
    <source>
        <strain evidence="1 2">Uno17</strain>
    </source>
</reference>
<dbReference type="EMBL" id="BIXY01000022">
    <property type="protein sequence ID" value="GCF08352.1"/>
    <property type="molecule type" value="Genomic_DNA"/>
</dbReference>
<organism evidence="1 2">
    <name type="scientific">Dictyobacter arantiisoli</name>
    <dbReference type="NCBI Taxonomy" id="2014874"/>
    <lineage>
        <taxon>Bacteria</taxon>
        <taxon>Bacillati</taxon>
        <taxon>Chloroflexota</taxon>
        <taxon>Ktedonobacteria</taxon>
        <taxon>Ktedonobacterales</taxon>
        <taxon>Dictyobacteraceae</taxon>
        <taxon>Dictyobacter</taxon>
    </lineage>
</organism>
<proteinExistence type="predicted"/>
<protein>
    <recommendedName>
        <fullName evidence="3">MbtH domain protein</fullName>
    </recommendedName>
</protein>
<evidence type="ECO:0008006" key="3">
    <source>
        <dbReference type="Google" id="ProtNLM"/>
    </source>
</evidence>
<evidence type="ECO:0000313" key="1">
    <source>
        <dbReference type="EMBL" id="GCF08352.1"/>
    </source>
</evidence>
<dbReference type="SUPFAM" id="SSF50723">
    <property type="entry name" value="Core binding factor beta, CBF"/>
    <property type="match status" value="1"/>
</dbReference>
<comment type="caution">
    <text evidence="1">The sequence shown here is derived from an EMBL/GenBank/DDBJ whole genome shotgun (WGS) entry which is preliminary data.</text>
</comment>
<keyword evidence="2" id="KW-1185">Reference proteome</keyword>
<sequence length="111" mass="12147">MDELVERLSQGEHPVVVGGPKPSLDEFRQRIVDMGYVFIKFTDTRGGTDLGVRIDKSATDVSQANFDRAAGTAHIEGTLTLNYVKARCIADIHLESLDGTGHLIALEEVHL</sequence>
<dbReference type="Proteomes" id="UP000322530">
    <property type="component" value="Unassembled WGS sequence"/>
</dbReference>
<dbReference type="Gene3D" id="2.40.250.10">
    <property type="entry name" value="Core binding factor, beta subunit"/>
    <property type="match status" value="1"/>
</dbReference>
<dbReference type="AlphaFoldDB" id="A0A5A5TAA6"/>
<name>A0A5A5TAA6_9CHLR</name>
<dbReference type="InterPro" id="IPR036552">
    <property type="entry name" value="CBF_bsu_sf"/>
</dbReference>
<evidence type="ECO:0000313" key="2">
    <source>
        <dbReference type="Proteomes" id="UP000322530"/>
    </source>
</evidence>
<gene>
    <name evidence="1" type="ORF">KDI_19160</name>
</gene>
<accession>A0A5A5TAA6</accession>
<dbReference type="OrthoDB" id="3536582at2"/>
<dbReference type="RefSeq" id="WP_149401343.1">
    <property type="nucleotide sequence ID" value="NZ_BIXY01000022.1"/>
</dbReference>